<keyword evidence="3" id="KW-0479">Metal-binding</keyword>
<dbReference type="AlphaFoldDB" id="A0A1Y1HJV5"/>
<evidence type="ECO:0000256" key="3">
    <source>
        <dbReference type="ARBA" id="ARBA00022723"/>
    </source>
</evidence>
<dbReference type="PROSITE" id="PS51706">
    <property type="entry name" value="G_ENGB"/>
    <property type="match status" value="1"/>
</dbReference>
<dbReference type="GO" id="GO:0046872">
    <property type="term" value="F:metal ion binding"/>
    <property type="evidence" value="ECO:0007669"/>
    <property type="project" value="UniProtKB-KW"/>
</dbReference>
<feature type="domain" description="EngB-type G" evidence="8">
    <location>
        <begin position="308"/>
        <end position="483"/>
    </location>
</feature>
<evidence type="ECO:0000313" key="9">
    <source>
        <dbReference type="EMBL" id="GAQ77852.1"/>
    </source>
</evidence>
<dbReference type="SUPFAM" id="SSF52540">
    <property type="entry name" value="P-loop containing nucleoside triphosphate hydrolases"/>
    <property type="match status" value="1"/>
</dbReference>
<dbReference type="Pfam" id="PF01926">
    <property type="entry name" value="MMR_HSR1"/>
    <property type="match status" value="1"/>
</dbReference>
<accession>A0A1Y1HJV5</accession>
<evidence type="ECO:0000256" key="6">
    <source>
        <dbReference type="ARBA" id="ARBA00023134"/>
    </source>
</evidence>
<evidence type="ECO:0000256" key="4">
    <source>
        <dbReference type="ARBA" id="ARBA00022741"/>
    </source>
</evidence>
<dbReference type="GO" id="GO:0005525">
    <property type="term" value="F:GTP binding"/>
    <property type="evidence" value="ECO:0007669"/>
    <property type="project" value="UniProtKB-KW"/>
</dbReference>
<protein>
    <submittedName>
        <fullName evidence="9">GTP-binding protein</fullName>
    </submittedName>
</protein>
<evidence type="ECO:0000313" key="10">
    <source>
        <dbReference type="Proteomes" id="UP000054558"/>
    </source>
</evidence>
<dbReference type="PANTHER" id="PTHR47560:SF1">
    <property type="entry name" value="EXPRESSED PROTEIN"/>
    <property type="match status" value="1"/>
</dbReference>
<name>A0A1Y1HJV5_KLENI</name>
<dbReference type="InterPro" id="IPR019987">
    <property type="entry name" value="GTP-bd_ribosome_bio_YsxC"/>
</dbReference>
<gene>
    <name evidence="9" type="ORF">KFL_000040520</name>
</gene>
<feature type="compositionally biased region" description="Polar residues" evidence="7">
    <location>
        <begin position="116"/>
        <end position="127"/>
    </location>
</feature>
<dbReference type="OrthoDB" id="391988at2759"/>
<sequence length="484" mass="52871">MAPGVWASHALASRQQWTRRLIASVWRTPQPLLQEQLSLRGFSSVWLDVADDIGRPSDDSGRSSDQHRTRVLPKAQRGPESAHGSAEAPVHSTLMEDANQQGFSGDSEERGGNGPLSLTNGGHQTVPQKEGFTLPGKGRTPKLPLQTVARPTQGRVSVRAVTTKLPETGLETAAPDLKAWAARRVLGDRARFEGRKENVGKARLQESQQGIAGESVPSGDKEAPAASRDPINHEGPPSAYFLSQLEDLLLGKRKRHDFTRAGYSIKFDRPLDSLPGCKGERATDNTVFAEEPKLIAAAQALNEFPPAHLPEIAFAGRSNVGKSSLINALSRRTHVTRVSDKPGETQSINFYGIGPRLSLVDLPGYGFAYAADEKRESWSQLVEEYLQTRKSLKRVMLLIDARLQLKASDLDVIDMLERNRVRYQIVLTKADMVSTKDLARRATAAQQEVDRRSSHVSPLVMVSSQTGAGVLKLRAALSGLAVRL</sequence>
<feature type="region of interest" description="Disordered" evidence="7">
    <location>
        <begin position="197"/>
        <end position="237"/>
    </location>
</feature>
<proteinExistence type="inferred from homology"/>
<evidence type="ECO:0000256" key="5">
    <source>
        <dbReference type="ARBA" id="ARBA00022842"/>
    </source>
</evidence>
<dbReference type="PANTHER" id="PTHR47560">
    <property type="entry name" value="EXPRESSED PROTEIN"/>
    <property type="match status" value="1"/>
</dbReference>
<keyword evidence="6" id="KW-0342">GTP-binding</keyword>
<evidence type="ECO:0000256" key="7">
    <source>
        <dbReference type="SAM" id="MobiDB-lite"/>
    </source>
</evidence>
<evidence type="ECO:0000259" key="8">
    <source>
        <dbReference type="PROSITE" id="PS51706"/>
    </source>
</evidence>
<comment type="similarity">
    <text evidence="2">Belongs to the TRAFAC class TrmE-Era-EngA-EngB-Septin-like GTPase superfamily. EngB GTPase family.</text>
</comment>
<feature type="region of interest" description="Disordered" evidence="7">
    <location>
        <begin position="54"/>
        <end position="144"/>
    </location>
</feature>
<dbReference type="HAMAP" id="MF_00321">
    <property type="entry name" value="GTPase_EngB"/>
    <property type="match status" value="1"/>
</dbReference>
<feature type="compositionally biased region" description="Basic and acidic residues" evidence="7">
    <location>
        <begin position="54"/>
        <end position="68"/>
    </location>
</feature>
<evidence type="ECO:0000256" key="2">
    <source>
        <dbReference type="ARBA" id="ARBA00009638"/>
    </source>
</evidence>
<keyword evidence="10" id="KW-1185">Reference proteome</keyword>
<dbReference type="InterPro" id="IPR027417">
    <property type="entry name" value="P-loop_NTPase"/>
</dbReference>
<dbReference type="Proteomes" id="UP000054558">
    <property type="component" value="Unassembled WGS sequence"/>
</dbReference>
<dbReference type="Gene3D" id="3.40.50.300">
    <property type="entry name" value="P-loop containing nucleotide triphosphate hydrolases"/>
    <property type="match status" value="1"/>
</dbReference>
<organism evidence="9 10">
    <name type="scientific">Klebsormidium nitens</name>
    <name type="common">Green alga</name>
    <name type="synonym">Ulothrix nitens</name>
    <dbReference type="NCBI Taxonomy" id="105231"/>
    <lineage>
        <taxon>Eukaryota</taxon>
        <taxon>Viridiplantae</taxon>
        <taxon>Streptophyta</taxon>
        <taxon>Klebsormidiophyceae</taxon>
        <taxon>Klebsormidiales</taxon>
        <taxon>Klebsormidiaceae</taxon>
        <taxon>Klebsormidium</taxon>
    </lineage>
</organism>
<dbReference type="STRING" id="105231.A0A1Y1HJV5"/>
<evidence type="ECO:0000256" key="1">
    <source>
        <dbReference type="ARBA" id="ARBA00001946"/>
    </source>
</evidence>
<dbReference type="NCBIfam" id="TIGR03598">
    <property type="entry name" value="GTPase_YsxC"/>
    <property type="match status" value="1"/>
</dbReference>
<comment type="cofactor">
    <cofactor evidence="1">
        <name>Mg(2+)</name>
        <dbReference type="ChEBI" id="CHEBI:18420"/>
    </cofactor>
</comment>
<dbReference type="InterPro" id="IPR006073">
    <property type="entry name" value="GTP-bd"/>
</dbReference>
<dbReference type="EMBL" id="DF236953">
    <property type="protein sequence ID" value="GAQ77852.1"/>
    <property type="molecule type" value="Genomic_DNA"/>
</dbReference>
<dbReference type="InterPro" id="IPR030393">
    <property type="entry name" value="G_ENGB_dom"/>
</dbReference>
<dbReference type="CDD" id="cd01876">
    <property type="entry name" value="YihA_EngB"/>
    <property type="match status" value="1"/>
</dbReference>
<keyword evidence="4" id="KW-0547">Nucleotide-binding</keyword>
<reference evidence="9 10" key="1">
    <citation type="journal article" date="2014" name="Nat. Commun.">
        <title>Klebsormidium flaccidum genome reveals primary factors for plant terrestrial adaptation.</title>
        <authorList>
            <person name="Hori K."/>
            <person name="Maruyama F."/>
            <person name="Fujisawa T."/>
            <person name="Togashi T."/>
            <person name="Yamamoto N."/>
            <person name="Seo M."/>
            <person name="Sato S."/>
            <person name="Yamada T."/>
            <person name="Mori H."/>
            <person name="Tajima N."/>
            <person name="Moriyama T."/>
            <person name="Ikeuchi M."/>
            <person name="Watanabe M."/>
            <person name="Wada H."/>
            <person name="Kobayashi K."/>
            <person name="Saito M."/>
            <person name="Masuda T."/>
            <person name="Sasaki-Sekimoto Y."/>
            <person name="Mashiguchi K."/>
            <person name="Awai K."/>
            <person name="Shimojima M."/>
            <person name="Masuda S."/>
            <person name="Iwai M."/>
            <person name="Nobusawa T."/>
            <person name="Narise T."/>
            <person name="Kondo S."/>
            <person name="Saito H."/>
            <person name="Sato R."/>
            <person name="Murakawa M."/>
            <person name="Ihara Y."/>
            <person name="Oshima-Yamada Y."/>
            <person name="Ohtaka K."/>
            <person name="Satoh M."/>
            <person name="Sonobe K."/>
            <person name="Ishii M."/>
            <person name="Ohtani R."/>
            <person name="Kanamori-Sato M."/>
            <person name="Honoki R."/>
            <person name="Miyazaki D."/>
            <person name="Mochizuki H."/>
            <person name="Umetsu J."/>
            <person name="Higashi K."/>
            <person name="Shibata D."/>
            <person name="Kamiya Y."/>
            <person name="Sato N."/>
            <person name="Nakamura Y."/>
            <person name="Tabata S."/>
            <person name="Ida S."/>
            <person name="Kurokawa K."/>
            <person name="Ohta H."/>
        </authorList>
    </citation>
    <scope>NUCLEOTIDE SEQUENCE [LARGE SCALE GENOMIC DNA]</scope>
    <source>
        <strain evidence="9 10">NIES-2285</strain>
    </source>
</reference>
<keyword evidence="5" id="KW-0460">Magnesium</keyword>